<organism evidence="2 3">
    <name type="scientific">Aequorivita xiaoshiensis</name>
    <dbReference type="NCBI Taxonomy" id="2874476"/>
    <lineage>
        <taxon>Bacteria</taxon>
        <taxon>Pseudomonadati</taxon>
        <taxon>Bacteroidota</taxon>
        <taxon>Flavobacteriia</taxon>
        <taxon>Flavobacteriales</taxon>
        <taxon>Flavobacteriaceae</taxon>
        <taxon>Aequorivita</taxon>
    </lineage>
</organism>
<accession>A0A9X1R0W6</accession>
<dbReference type="PROSITE" id="PS51257">
    <property type="entry name" value="PROKAR_LIPOPROTEIN"/>
    <property type="match status" value="1"/>
</dbReference>
<keyword evidence="3" id="KW-1185">Reference proteome</keyword>
<dbReference type="RefSeq" id="WP_237606519.1">
    <property type="nucleotide sequence ID" value="NZ_JAIRBB010000001.1"/>
</dbReference>
<gene>
    <name evidence="2" type="ORF">K8344_01545</name>
</gene>
<dbReference type="EMBL" id="JAIRBB010000001">
    <property type="protein sequence ID" value="MCG2429787.1"/>
    <property type="molecule type" value="Genomic_DNA"/>
</dbReference>
<dbReference type="AlphaFoldDB" id="A0A9X1R0W6"/>
<name>A0A9X1R0W6_9FLAO</name>
<proteinExistence type="predicted"/>
<evidence type="ECO:0000313" key="3">
    <source>
        <dbReference type="Proteomes" id="UP001139462"/>
    </source>
</evidence>
<evidence type="ECO:0000313" key="2">
    <source>
        <dbReference type="EMBL" id="MCG2429787.1"/>
    </source>
</evidence>
<sequence>MKNVMNKQMKTPFSKLLIVGLLALVAIGCNKEEEVDTIPDVAFVPPSSAQFQGLREIALTDHIETVNFNAEDGLSFTSNDGTVLNIPANCLTLNGNLVTGEVELSFVDIFESGDMLPTNKPTMGLNSNGDKAMLITGGEFYIEVTKDGVPLDSGCVLQLLVPGENTGGADPEMILWKGIIDEKGDLTWDEVEPGTHNELFTEGETYIVFLDEFGWTNIDKFYNDPRPKTTLKVKAPEGFDYDNSAVYLSYDGEPNALAQLDTFDEQAGLFSEHYGQIPIGLKVHIIFATAEGDNWRYAIQGVTIAENDIYVFNLEDTQVDTHENMVAAINNLP</sequence>
<dbReference type="Proteomes" id="UP001139462">
    <property type="component" value="Unassembled WGS sequence"/>
</dbReference>
<protein>
    <submittedName>
        <fullName evidence="2">Uncharacterized protein</fullName>
    </submittedName>
</protein>
<reference evidence="2" key="1">
    <citation type="submission" date="2021-09" db="EMBL/GenBank/DDBJ databases">
        <title>Genome of Aequorivita sp. strain F64183.</title>
        <authorList>
            <person name="Wang Y."/>
        </authorList>
    </citation>
    <scope>NUCLEOTIDE SEQUENCE</scope>
    <source>
        <strain evidence="2">F64183</strain>
    </source>
</reference>
<keyword evidence="1" id="KW-0732">Signal</keyword>
<feature type="signal peptide" evidence="1">
    <location>
        <begin position="1"/>
        <end position="31"/>
    </location>
</feature>
<comment type="caution">
    <text evidence="2">The sequence shown here is derived from an EMBL/GenBank/DDBJ whole genome shotgun (WGS) entry which is preliminary data.</text>
</comment>
<evidence type="ECO:0000256" key="1">
    <source>
        <dbReference type="SAM" id="SignalP"/>
    </source>
</evidence>
<feature type="chain" id="PRO_5040746622" evidence="1">
    <location>
        <begin position="32"/>
        <end position="333"/>
    </location>
</feature>